<dbReference type="GO" id="GO:0008932">
    <property type="term" value="F:lytic endotransglycosylase activity"/>
    <property type="evidence" value="ECO:0007669"/>
    <property type="project" value="TreeGrafter"/>
</dbReference>
<gene>
    <name evidence="2" type="primary">mltD_1</name>
    <name evidence="2" type="ORF">NCTC9695_01706</name>
</gene>
<dbReference type="PANTHER" id="PTHR33734">
    <property type="entry name" value="LYSM DOMAIN-CONTAINING GPI-ANCHORED PROTEIN 2"/>
    <property type="match status" value="1"/>
</dbReference>
<dbReference type="AlphaFoldDB" id="A0A447T8U0"/>
<reference evidence="2 3" key="1">
    <citation type="submission" date="2018-12" db="EMBL/GenBank/DDBJ databases">
        <authorList>
            <consortium name="Pathogen Informatics"/>
        </authorList>
    </citation>
    <scope>NUCLEOTIDE SEQUENCE [LARGE SCALE GENOMIC DNA]</scope>
    <source>
        <strain evidence="2 3">NCTC9695</strain>
    </source>
</reference>
<dbReference type="CDD" id="cd00118">
    <property type="entry name" value="LysM"/>
    <property type="match status" value="2"/>
</dbReference>
<dbReference type="PANTHER" id="PTHR33734:SF22">
    <property type="entry name" value="MEMBRANE-BOUND LYTIC MUREIN TRANSGLYCOSYLASE D"/>
    <property type="match status" value="1"/>
</dbReference>
<dbReference type="InterPro" id="IPR018392">
    <property type="entry name" value="LysM"/>
</dbReference>
<dbReference type="SUPFAM" id="SSF54106">
    <property type="entry name" value="LysM domain"/>
    <property type="match status" value="2"/>
</dbReference>
<protein>
    <submittedName>
        <fullName evidence="2">Membrane-bound lytic murein transglycosylase D</fullName>
        <ecNumber evidence="2">4.2.2.-</ecNumber>
    </submittedName>
</protein>
<dbReference type="InterPro" id="IPR036779">
    <property type="entry name" value="LysM_dom_sf"/>
</dbReference>
<evidence type="ECO:0000313" key="3">
    <source>
        <dbReference type="Proteomes" id="UP000275777"/>
    </source>
</evidence>
<sequence length="154" mass="16349">MLLASSASSAEDNAAARSLATRDLGSYTVASGDTLYSIARRSNLSIDDLRTLNQLDGNLVQVGQKLKLKADGAADNLVASNGGDGADPALVKVSETRPAASHARRSKEYVVQRGDTLFSIARRFGVTHNDIQRINGSRHPSHLQPGQKVKIVGL</sequence>
<feature type="domain" description="LysM" evidence="1">
    <location>
        <begin position="107"/>
        <end position="151"/>
    </location>
</feature>
<dbReference type="EC" id="4.2.2.-" evidence="2"/>
<dbReference type="EMBL" id="LR134182">
    <property type="protein sequence ID" value="VEB41285.1"/>
    <property type="molecule type" value="Genomic_DNA"/>
</dbReference>
<feature type="domain" description="LysM" evidence="1">
    <location>
        <begin position="25"/>
        <end position="68"/>
    </location>
</feature>
<dbReference type="Proteomes" id="UP000275777">
    <property type="component" value="Chromosome"/>
</dbReference>
<dbReference type="PROSITE" id="PS51782">
    <property type="entry name" value="LYSM"/>
    <property type="match status" value="2"/>
</dbReference>
<accession>A0A447T8U0</accession>
<evidence type="ECO:0000259" key="1">
    <source>
        <dbReference type="PROSITE" id="PS51782"/>
    </source>
</evidence>
<dbReference type="SMART" id="SM00257">
    <property type="entry name" value="LysM"/>
    <property type="match status" value="2"/>
</dbReference>
<proteinExistence type="predicted"/>
<name>A0A447T8U0_CHRVL</name>
<keyword evidence="2" id="KW-0456">Lyase</keyword>
<dbReference type="Gene3D" id="3.10.350.10">
    <property type="entry name" value="LysM domain"/>
    <property type="match status" value="2"/>
</dbReference>
<dbReference type="Pfam" id="PF01476">
    <property type="entry name" value="LysM"/>
    <property type="match status" value="2"/>
</dbReference>
<organism evidence="2 3">
    <name type="scientific">Chromobacterium violaceum</name>
    <dbReference type="NCBI Taxonomy" id="536"/>
    <lineage>
        <taxon>Bacteria</taxon>
        <taxon>Pseudomonadati</taxon>
        <taxon>Pseudomonadota</taxon>
        <taxon>Betaproteobacteria</taxon>
        <taxon>Neisseriales</taxon>
        <taxon>Chromobacteriaceae</taxon>
        <taxon>Chromobacterium</taxon>
    </lineage>
</organism>
<evidence type="ECO:0000313" key="2">
    <source>
        <dbReference type="EMBL" id="VEB41285.1"/>
    </source>
</evidence>